<keyword evidence="2" id="KW-0812">Transmembrane</keyword>
<name>A0ABX0QN28_9BACT</name>
<feature type="transmembrane region" description="Helical" evidence="2">
    <location>
        <begin position="54"/>
        <end position="76"/>
    </location>
</feature>
<evidence type="ECO:0000256" key="2">
    <source>
        <dbReference type="SAM" id="Phobius"/>
    </source>
</evidence>
<dbReference type="Pfam" id="PF06580">
    <property type="entry name" value="His_kinase"/>
    <property type="match status" value="1"/>
</dbReference>
<keyword evidence="2" id="KW-1133">Transmembrane helix</keyword>
<comment type="caution">
    <text evidence="4">The sequence shown here is derived from an EMBL/GenBank/DDBJ whole genome shotgun (WGS) entry which is preliminary data.</text>
</comment>
<feature type="transmembrane region" description="Helical" evidence="2">
    <location>
        <begin position="88"/>
        <end position="105"/>
    </location>
</feature>
<feature type="domain" description="Signal transduction histidine kinase internal region" evidence="3">
    <location>
        <begin position="206"/>
        <end position="280"/>
    </location>
</feature>
<evidence type="ECO:0000313" key="4">
    <source>
        <dbReference type="EMBL" id="NID13542.1"/>
    </source>
</evidence>
<proteinExistence type="predicted"/>
<evidence type="ECO:0000259" key="3">
    <source>
        <dbReference type="Pfam" id="PF06580"/>
    </source>
</evidence>
<sequence>MVSFLHKDAQRVIAFRRPITWKRVLWHVIFWGLSCVLTLSQFRRAFADQPNDELLYVVNAHHFLTTLLSFGLLGYVLIPQILYKPRSLVQHLLLTAGALGGYYGLMCLNTYSLLRLAQAHYAPLPKYLARRVDLFMQARWYDYLIDPSILFFVFGLFISYILIPLLIKAIRDGYARNQAQLAIEKERQQLELNNVLLEKENATKDLQFLRQQINPHFLLNAFNNIYALIHRRDSRAAETLANLSTLMRYTLYRTSQEFVPLHDELLFLQGYIDMERIRHSQPEAVECSLPEPTEPMRQWLIPPLLLVTFVENAFKHGLNAVYEGGWVQISLITELADTGILAFTVANNKSETSVSPTIDGGIGLTNVKRRLALLYPEQNYELVLQDQSERYYVRLTIPLKRKSETIATHEYVPTLFTN</sequence>
<feature type="transmembrane region" description="Helical" evidence="2">
    <location>
        <begin position="149"/>
        <end position="167"/>
    </location>
</feature>
<dbReference type="InterPro" id="IPR010559">
    <property type="entry name" value="Sig_transdc_His_kin_internal"/>
</dbReference>
<protein>
    <submittedName>
        <fullName evidence="4">Sensor histidine kinase</fullName>
    </submittedName>
</protein>
<dbReference type="PANTHER" id="PTHR34220:SF7">
    <property type="entry name" value="SENSOR HISTIDINE KINASE YPDA"/>
    <property type="match status" value="1"/>
</dbReference>
<dbReference type="InterPro" id="IPR036890">
    <property type="entry name" value="HATPase_C_sf"/>
</dbReference>
<evidence type="ECO:0000256" key="1">
    <source>
        <dbReference type="SAM" id="Coils"/>
    </source>
</evidence>
<keyword evidence="5" id="KW-1185">Reference proteome</keyword>
<keyword evidence="4" id="KW-0418">Kinase</keyword>
<dbReference type="Gene3D" id="3.30.565.10">
    <property type="entry name" value="Histidine kinase-like ATPase, C-terminal domain"/>
    <property type="match status" value="1"/>
</dbReference>
<dbReference type="EMBL" id="WAEL01000013">
    <property type="protein sequence ID" value="NID13542.1"/>
    <property type="molecule type" value="Genomic_DNA"/>
</dbReference>
<organism evidence="4 5">
    <name type="scientific">Fibrivirga algicola</name>
    <dbReference type="NCBI Taxonomy" id="2950420"/>
    <lineage>
        <taxon>Bacteria</taxon>
        <taxon>Pseudomonadati</taxon>
        <taxon>Bacteroidota</taxon>
        <taxon>Cytophagia</taxon>
        <taxon>Cytophagales</taxon>
        <taxon>Spirosomataceae</taxon>
        <taxon>Fibrivirga</taxon>
    </lineage>
</organism>
<dbReference type="Proteomes" id="UP000606008">
    <property type="component" value="Unassembled WGS sequence"/>
</dbReference>
<keyword evidence="2" id="KW-0472">Membrane</keyword>
<feature type="transmembrane region" description="Helical" evidence="2">
    <location>
        <begin position="24"/>
        <end position="42"/>
    </location>
</feature>
<keyword evidence="4" id="KW-0808">Transferase</keyword>
<gene>
    <name evidence="4" type="ORF">F7231_25470</name>
</gene>
<dbReference type="PANTHER" id="PTHR34220">
    <property type="entry name" value="SENSOR HISTIDINE KINASE YPDA"/>
    <property type="match status" value="1"/>
</dbReference>
<dbReference type="PROSITE" id="PS51257">
    <property type="entry name" value="PROKAR_LIPOPROTEIN"/>
    <property type="match status" value="1"/>
</dbReference>
<feature type="coiled-coil region" evidence="1">
    <location>
        <begin position="180"/>
        <end position="212"/>
    </location>
</feature>
<reference evidence="4" key="1">
    <citation type="submission" date="2024-05" db="EMBL/GenBank/DDBJ databases">
        <authorList>
            <person name="Jung D.-H."/>
        </authorList>
    </citation>
    <scope>NUCLEOTIDE SEQUENCE</scope>
    <source>
        <strain evidence="4">JA-25</strain>
    </source>
</reference>
<keyword evidence="1" id="KW-0175">Coiled coil</keyword>
<dbReference type="GO" id="GO:0016301">
    <property type="term" value="F:kinase activity"/>
    <property type="evidence" value="ECO:0007669"/>
    <property type="project" value="UniProtKB-KW"/>
</dbReference>
<evidence type="ECO:0000313" key="5">
    <source>
        <dbReference type="Proteomes" id="UP000606008"/>
    </source>
</evidence>
<accession>A0ABX0QN28</accession>
<dbReference type="InterPro" id="IPR050640">
    <property type="entry name" value="Bact_2-comp_sensor_kinase"/>
</dbReference>